<dbReference type="InterPro" id="IPR043129">
    <property type="entry name" value="ATPase_NBD"/>
</dbReference>
<evidence type="ECO:0000256" key="1">
    <source>
        <dbReference type="SAM" id="MobiDB-lite"/>
    </source>
</evidence>
<sequence length="345" mass="34715">MKPSAASTASGVPSSAARAGRRRDGRARTMNAPADGACLALDIGGTKLRAGLVAADGRVLVAQTHASHATAGAARVMAAVQACCDELRAAASAQGCRLLGIGVSAAGVIDTETGCVLRAGDTMPGWAGTALATELQARHGLPVRADNDVNCALRGELWLGGHGPRPGLTLMLALGTGLGAALAHDGRIVTGAHQHTGHWGWRLVWHPVQGRLVPLESLVSGTGLRNLYRHHGGTQPGALAAGTAVVELAQRGDGAAGAALAEWVDLLAVQLHNDHWSLDPALVLLGGGVIGSQAAWWPALQQRLQALGAPLPLRAATLGNDAGMLGAAALAWQAFGGGASEGAAA</sequence>
<accession>A0A437RH51</accession>
<dbReference type="PANTHER" id="PTHR18964:SF169">
    <property type="entry name" value="N-ACETYLMANNOSAMINE KINASE"/>
    <property type="match status" value="1"/>
</dbReference>
<evidence type="ECO:0000313" key="2">
    <source>
        <dbReference type="EMBL" id="RVU46035.1"/>
    </source>
</evidence>
<dbReference type="SUPFAM" id="SSF53067">
    <property type="entry name" value="Actin-like ATPase domain"/>
    <property type="match status" value="1"/>
</dbReference>
<feature type="compositionally biased region" description="Low complexity" evidence="1">
    <location>
        <begin position="9"/>
        <end position="18"/>
    </location>
</feature>
<dbReference type="PANTHER" id="PTHR18964">
    <property type="entry name" value="ROK (REPRESSOR, ORF, KINASE) FAMILY"/>
    <property type="match status" value="1"/>
</dbReference>
<protein>
    <submittedName>
        <fullName evidence="2">ROK family protein</fullName>
    </submittedName>
</protein>
<dbReference type="EMBL" id="SACR01000003">
    <property type="protein sequence ID" value="RVU46035.1"/>
    <property type="molecule type" value="Genomic_DNA"/>
</dbReference>
<reference evidence="2 3" key="1">
    <citation type="submission" date="2019-01" db="EMBL/GenBank/DDBJ databases">
        <authorList>
            <person name="Chen W.-M."/>
        </authorList>
    </citation>
    <scope>NUCLEOTIDE SEQUENCE [LARGE SCALE GENOMIC DNA]</scope>
    <source>
        <strain evidence="2 3">KYPY4</strain>
    </source>
</reference>
<evidence type="ECO:0000313" key="3">
    <source>
        <dbReference type="Proteomes" id="UP000285575"/>
    </source>
</evidence>
<dbReference type="OrthoDB" id="8772678at2"/>
<dbReference type="InterPro" id="IPR000600">
    <property type="entry name" value="ROK"/>
</dbReference>
<proteinExistence type="predicted"/>
<dbReference type="AlphaFoldDB" id="A0A437RH51"/>
<organism evidence="2 3">
    <name type="scientific">Rubrivivax rivuli</name>
    <dbReference type="NCBI Taxonomy" id="1862385"/>
    <lineage>
        <taxon>Bacteria</taxon>
        <taxon>Pseudomonadati</taxon>
        <taxon>Pseudomonadota</taxon>
        <taxon>Betaproteobacteria</taxon>
        <taxon>Burkholderiales</taxon>
        <taxon>Sphaerotilaceae</taxon>
        <taxon>Rubrivivax</taxon>
    </lineage>
</organism>
<dbReference type="Pfam" id="PF00480">
    <property type="entry name" value="ROK"/>
    <property type="match status" value="1"/>
</dbReference>
<feature type="region of interest" description="Disordered" evidence="1">
    <location>
        <begin position="1"/>
        <end position="29"/>
    </location>
</feature>
<gene>
    <name evidence="2" type="ORF">EOE66_09175</name>
</gene>
<comment type="caution">
    <text evidence="2">The sequence shown here is derived from an EMBL/GenBank/DDBJ whole genome shotgun (WGS) entry which is preliminary data.</text>
</comment>
<keyword evidence="3" id="KW-1185">Reference proteome</keyword>
<dbReference type="Proteomes" id="UP000285575">
    <property type="component" value="Unassembled WGS sequence"/>
</dbReference>
<name>A0A437RH51_9BURK</name>
<dbReference type="Gene3D" id="3.30.420.40">
    <property type="match status" value="2"/>
</dbReference>